<dbReference type="InterPro" id="IPR026960">
    <property type="entry name" value="RVT-Znf"/>
</dbReference>
<accession>A0A1B5Z7S3</accession>
<dbReference type="Proteomes" id="UP000242715">
    <property type="component" value="Unassembled WGS sequence"/>
</dbReference>
<organism evidence="2 3">
    <name type="scientific">Trifolium subterraneum</name>
    <name type="common">Subterranean clover</name>
    <dbReference type="NCBI Taxonomy" id="3900"/>
    <lineage>
        <taxon>Eukaryota</taxon>
        <taxon>Viridiplantae</taxon>
        <taxon>Streptophyta</taxon>
        <taxon>Embryophyta</taxon>
        <taxon>Tracheophyta</taxon>
        <taxon>Spermatophyta</taxon>
        <taxon>Magnoliopsida</taxon>
        <taxon>eudicotyledons</taxon>
        <taxon>Gunneridae</taxon>
        <taxon>Pentapetalae</taxon>
        <taxon>rosids</taxon>
        <taxon>fabids</taxon>
        <taxon>Fabales</taxon>
        <taxon>Fabaceae</taxon>
        <taxon>Papilionoideae</taxon>
        <taxon>50 kb inversion clade</taxon>
        <taxon>NPAAA clade</taxon>
        <taxon>Hologalegina</taxon>
        <taxon>IRL clade</taxon>
        <taxon>Trifolieae</taxon>
        <taxon>Trifolium</taxon>
    </lineage>
</organism>
<evidence type="ECO:0000313" key="3">
    <source>
        <dbReference type="Proteomes" id="UP000242715"/>
    </source>
</evidence>
<dbReference type="EMBL" id="BCLP01049167">
    <property type="protein sequence ID" value="GAU10152.1"/>
    <property type="molecule type" value="Genomic_DNA"/>
</dbReference>
<name>A0A1B5Z7S3_TRISU</name>
<feature type="domain" description="Reverse transcriptase zinc-binding" evidence="1">
    <location>
        <begin position="123"/>
        <end position="196"/>
    </location>
</feature>
<sequence length="207" mass="23675">MRGKKFIHHHIFSSIWSSVKEEVPTILENSIWLLGNGEDINFWNDNWCGSILSEVFNIPSHISQALTSTVSDYLYNGQWNLPPQLAQHYSALSFLVQKVTIPTVSNPDKLLWKHTDSGDLQLSDAYSFKLQPLQDLHWAKLIWSPDIPPSKSVLAWRLMHVKVPTDENLKISGCSLPSMCSLCCKSEESSFHIFFEFHFHGGYVEDL</sequence>
<dbReference type="PANTHER" id="PTHR36617">
    <property type="entry name" value="PROTEIN, PUTATIVE-RELATED"/>
    <property type="match status" value="1"/>
</dbReference>
<comment type="caution">
    <text evidence="2">The sequence shown here is derived from an EMBL/GenBank/DDBJ whole genome shotgun (WGS) entry which is preliminary data.</text>
</comment>
<dbReference type="PANTHER" id="PTHR36617:SF16">
    <property type="entry name" value="OS04G0516500 PROTEIN"/>
    <property type="match status" value="1"/>
</dbReference>
<dbReference type="OrthoDB" id="1434423at2759"/>
<evidence type="ECO:0000259" key="1">
    <source>
        <dbReference type="Pfam" id="PF13966"/>
    </source>
</evidence>
<dbReference type="Pfam" id="PF13966">
    <property type="entry name" value="zf-RVT"/>
    <property type="match status" value="1"/>
</dbReference>
<evidence type="ECO:0000313" key="2">
    <source>
        <dbReference type="EMBL" id="GAU10152.1"/>
    </source>
</evidence>
<dbReference type="AlphaFoldDB" id="A0A1B5Z7S3"/>
<reference evidence="3" key="1">
    <citation type="journal article" date="2017" name="Front. Plant Sci.">
        <title>Climate Clever Clovers: New Paradigm to Reduce the Environmental Footprint of Ruminants by Breeding Low Methanogenic Forages Utilizing Haplotype Variation.</title>
        <authorList>
            <person name="Kaur P."/>
            <person name="Appels R."/>
            <person name="Bayer P.E."/>
            <person name="Keeble-Gagnere G."/>
            <person name="Wang J."/>
            <person name="Hirakawa H."/>
            <person name="Shirasawa K."/>
            <person name="Vercoe P."/>
            <person name="Stefanova K."/>
            <person name="Durmic Z."/>
            <person name="Nichols P."/>
            <person name="Revell C."/>
            <person name="Isobe S.N."/>
            <person name="Edwards D."/>
            <person name="Erskine W."/>
        </authorList>
    </citation>
    <scope>NUCLEOTIDE SEQUENCE [LARGE SCALE GENOMIC DNA]</scope>
    <source>
        <strain evidence="3">cv. Daliak</strain>
    </source>
</reference>
<keyword evidence="3" id="KW-1185">Reference proteome</keyword>
<gene>
    <name evidence="2" type="ORF">TSUD_423850</name>
</gene>
<proteinExistence type="predicted"/>
<protein>
    <recommendedName>
        <fullName evidence="1">Reverse transcriptase zinc-binding domain-containing protein</fullName>
    </recommendedName>
</protein>